<keyword evidence="6" id="KW-0564">Palmitate</keyword>
<dbReference type="PANTHER" id="PTHR22883">
    <property type="entry name" value="ZINC FINGER DHHC DOMAIN CONTAINING PROTEIN"/>
    <property type="match status" value="1"/>
</dbReference>
<feature type="transmembrane region" description="Helical" evidence="11">
    <location>
        <begin position="137"/>
        <end position="154"/>
    </location>
</feature>
<feature type="transmembrane region" description="Helical" evidence="11">
    <location>
        <begin position="226"/>
        <end position="251"/>
    </location>
</feature>
<keyword evidence="3 11" id="KW-0812">Transmembrane</keyword>
<evidence type="ECO:0000256" key="9">
    <source>
        <dbReference type="ARBA" id="ARBA00023463"/>
    </source>
</evidence>
<feature type="transmembrane region" description="Helical" evidence="11">
    <location>
        <begin position="107"/>
        <end position="131"/>
    </location>
</feature>
<dbReference type="PANTHER" id="PTHR22883:SF43">
    <property type="entry name" value="PALMITOYLTRANSFERASE APP"/>
    <property type="match status" value="1"/>
</dbReference>
<keyword evidence="5 11" id="KW-0472">Membrane</keyword>
<dbReference type="GO" id="GO:0005794">
    <property type="term" value="C:Golgi apparatus"/>
    <property type="evidence" value="ECO:0007669"/>
    <property type="project" value="TreeGrafter"/>
</dbReference>
<evidence type="ECO:0000256" key="6">
    <source>
        <dbReference type="ARBA" id="ARBA00023139"/>
    </source>
</evidence>
<dbReference type="GO" id="GO:0006612">
    <property type="term" value="P:protein targeting to membrane"/>
    <property type="evidence" value="ECO:0007669"/>
    <property type="project" value="TreeGrafter"/>
</dbReference>
<feature type="region of interest" description="Disordered" evidence="12">
    <location>
        <begin position="370"/>
        <end position="399"/>
    </location>
</feature>
<dbReference type="OrthoDB" id="9909019at2759"/>
<dbReference type="InterPro" id="IPR001594">
    <property type="entry name" value="Palmitoyltrfase_DHHC"/>
</dbReference>
<comment type="domain">
    <text evidence="11">The DHHC domain is required for palmitoyltransferase activity.</text>
</comment>
<dbReference type="InterPro" id="IPR039859">
    <property type="entry name" value="PFA4/ZDH16/20/ERF2-like"/>
</dbReference>
<evidence type="ECO:0000256" key="8">
    <source>
        <dbReference type="ARBA" id="ARBA00023315"/>
    </source>
</evidence>
<name>A0A8H7V339_9FUNG</name>
<comment type="caution">
    <text evidence="14">The sequence shown here is derived from an EMBL/GenBank/DDBJ whole genome shotgun (WGS) entry which is preliminary data.</text>
</comment>
<evidence type="ECO:0000313" key="15">
    <source>
        <dbReference type="Proteomes" id="UP000603453"/>
    </source>
</evidence>
<evidence type="ECO:0000256" key="12">
    <source>
        <dbReference type="SAM" id="MobiDB-lite"/>
    </source>
</evidence>
<proteinExistence type="inferred from homology"/>
<dbReference type="GO" id="GO:0019706">
    <property type="term" value="F:protein-cysteine S-palmitoyltransferase activity"/>
    <property type="evidence" value="ECO:0007669"/>
    <property type="project" value="UniProtKB-EC"/>
</dbReference>
<dbReference type="Proteomes" id="UP000603453">
    <property type="component" value="Unassembled WGS sequence"/>
</dbReference>
<dbReference type="AlphaFoldDB" id="A0A8H7V339"/>
<sequence>MSEVEPTETTLPFMSSPPDLNIQRSFAMAANQSNEESFEHFNFPITLNPITPSSVVIPQPVPEEETEVTAKTIKLKRQTHTRNYKLYAGNTYFFCGGRFLTSKALGAFCLSLLILWGPCILFLIFTCPWLWYHISPAVPIVYAYMFSITFASMLKTSWTDPGILPRNLDGVSPPLNTASQDEFGFRYSNMSDYNMPLPKEVLINENEDHHCIWLNNCVGKRNYTTFFTFVVGGTLSCSYIIAFSLAHVIILCLETTDKSFEKALAKAPVSFVVALICLILLFPICGLTFYHCILIMRGITTHEQIRSGSNPFDHHPFDLGNPFKNMLYVLCRPHNKSYIARRKYAEEVYEIKEQPVLNSKGVVTHSNVSTTVQNESSAQNSNLEPVIASGVPLQQRTNK</sequence>
<protein>
    <recommendedName>
        <fullName evidence="11">Palmitoyltransferase</fullName>
        <ecNumber evidence="11">2.3.1.225</ecNumber>
    </recommendedName>
</protein>
<dbReference type="EMBL" id="JAEPRD010000037">
    <property type="protein sequence ID" value="KAG2205415.1"/>
    <property type="molecule type" value="Genomic_DNA"/>
</dbReference>
<evidence type="ECO:0000256" key="3">
    <source>
        <dbReference type="ARBA" id="ARBA00022692"/>
    </source>
</evidence>
<keyword evidence="2 11" id="KW-0808">Transferase</keyword>
<dbReference type="PROSITE" id="PS50216">
    <property type="entry name" value="DHHC"/>
    <property type="match status" value="1"/>
</dbReference>
<evidence type="ECO:0000256" key="7">
    <source>
        <dbReference type="ARBA" id="ARBA00023288"/>
    </source>
</evidence>
<reference evidence="14" key="1">
    <citation type="submission" date="2020-12" db="EMBL/GenBank/DDBJ databases">
        <title>Metabolic potential, ecology and presence of endohyphal bacteria is reflected in genomic diversity of Mucoromycotina.</title>
        <authorList>
            <person name="Muszewska A."/>
            <person name="Okrasinska A."/>
            <person name="Steczkiewicz K."/>
            <person name="Drgas O."/>
            <person name="Orlowska M."/>
            <person name="Perlinska-Lenart U."/>
            <person name="Aleksandrzak-Piekarczyk T."/>
            <person name="Szatraj K."/>
            <person name="Zielenkiewicz U."/>
            <person name="Pilsyk S."/>
            <person name="Malc E."/>
            <person name="Mieczkowski P."/>
            <person name="Kruszewska J.S."/>
            <person name="Biernat P."/>
            <person name="Pawlowska J."/>
        </authorList>
    </citation>
    <scope>NUCLEOTIDE SEQUENCE</scope>
    <source>
        <strain evidence="14">WA0000017839</strain>
    </source>
</reference>
<evidence type="ECO:0000259" key="13">
    <source>
        <dbReference type="Pfam" id="PF01529"/>
    </source>
</evidence>
<dbReference type="Pfam" id="PF01529">
    <property type="entry name" value="DHHC"/>
    <property type="match status" value="1"/>
</dbReference>
<dbReference type="EC" id="2.3.1.225" evidence="11"/>
<evidence type="ECO:0000256" key="2">
    <source>
        <dbReference type="ARBA" id="ARBA00022679"/>
    </source>
</evidence>
<feature type="transmembrane region" description="Helical" evidence="11">
    <location>
        <begin position="271"/>
        <end position="296"/>
    </location>
</feature>
<evidence type="ECO:0000256" key="5">
    <source>
        <dbReference type="ARBA" id="ARBA00023136"/>
    </source>
</evidence>
<organism evidence="14 15">
    <name type="scientific">Mucor saturninus</name>
    <dbReference type="NCBI Taxonomy" id="64648"/>
    <lineage>
        <taxon>Eukaryota</taxon>
        <taxon>Fungi</taxon>
        <taxon>Fungi incertae sedis</taxon>
        <taxon>Mucoromycota</taxon>
        <taxon>Mucoromycotina</taxon>
        <taxon>Mucoromycetes</taxon>
        <taxon>Mucorales</taxon>
        <taxon>Mucorineae</taxon>
        <taxon>Mucoraceae</taxon>
        <taxon>Mucor</taxon>
    </lineage>
</organism>
<dbReference type="GO" id="GO:0005783">
    <property type="term" value="C:endoplasmic reticulum"/>
    <property type="evidence" value="ECO:0007669"/>
    <property type="project" value="TreeGrafter"/>
</dbReference>
<accession>A0A8H7V339</accession>
<comment type="catalytic activity">
    <reaction evidence="10 11">
        <text>L-cysteinyl-[protein] + hexadecanoyl-CoA = S-hexadecanoyl-L-cysteinyl-[protein] + CoA</text>
        <dbReference type="Rhea" id="RHEA:36683"/>
        <dbReference type="Rhea" id="RHEA-COMP:10131"/>
        <dbReference type="Rhea" id="RHEA-COMP:11032"/>
        <dbReference type="ChEBI" id="CHEBI:29950"/>
        <dbReference type="ChEBI" id="CHEBI:57287"/>
        <dbReference type="ChEBI" id="CHEBI:57379"/>
        <dbReference type="ChEBI" id="CHEBI:74151"/>
        <dbReference type="EC" id="2.3.1.225"/>
    </reaction>
</comment>
<keyword evidence="7" id="KW-0449">Lipoprotein</keyword>
<comment type="similarity">
    <text evidence="9">Belongs to the DHHC palmitoyltransferase family. ERF2/ZDHHC9 subfamily.</text>
</comment>
<evidence type="ECO:0000313" key="14">
    <source>
        <dbReference type="EMBL" id="KAG2205415.1"/>
    </source>
</evidence>
<evidence type="ECO:0000256" key="4">
    <source>
        <dbReference type="ARBA" id="ARBA00022989"/>
    </source>
</evidence>
<keyword evidence="15" id="KW-1185">Reference proteome</keyword>
<evidence type="ECO:0000256" key="11">
    <source>
        <dbReference type="RuleBase" id="RU079119"/>
    </source>
</evidence>
<feature type="domain" description="Palmitoyltransferase DHHC" evidence="13">
    <location>
        <begin position="207"/>
        <end position="306"/>
    </location>
</feature>
<feature type="compositionally biased region" description="Polar residues" evidence="12">
    <location>
        <begin position="370"/>
        <end position="383"/>
    </location>
</feature>
<keyword evidence="4 11" id="KW-1133">Transmembrane helix</keyword>
<evidence type="ECO:0000256" key="1">
    <source>
        <dbReference type="ARBA" id="ARBA00004127"/>
    </source>
</evidence>
<comment type="subcellular location">
    <subcellularLocation>
        <location evidence="1">Endomembrane system</location>
        <topology evidence="1">Multi-pass membrane protein</topology>
    </subcellularLocation>
</comment>
<evidence type="ECO:0000256" key="10">
    <source>
        <dbReference type="ARBA" id="ARBA00048048"/>
    </source>
</evidence>
<gene>
    <name evidence="14" type="ORF">INT47_007200</name>
</gene>
<keyword evidence="8 11" id="KW-0012">Acyltransferase</keyword>